<gene>
    <name evidence="2" type="ORF">BFP71_05815</name>
</gene>
<name>A0A1E5T714_9BACT</name>
<feature type="transmembrane region" description="Helical" evidence="1">
    <location>
        <begin position="38"/>
        <end position="58"/>
    </location>
</feature>
<accession>A0A1E5T714</accession>
<evidence type="ECO:0000313" key="3">
    <source>
        <dbReference type="Proteomes" id="UP000095552"/>
    </source>
</evidence>
<dbReference type="Proteomes" id="UP000095552">
    <property type="component" value="Unassembled WGS sequence"/>
</dbReference>
<proteinExistence type="predicted"/>
<comment type="caution">
    <text evidence="2">The sequence shown here is derived from an EMBL/GenBank/DDBJ whole genome shotgun (WGS) entry which is preliminary data.</text>
</comment>
<dbReference type="EMBL" id="MDGQ01000003">
    <property type="protein sequence ID" value="OEK07172.1"/>
    <property type="molecule type" value="Genomic_DNA"/>
</dbReference>
<keyword evidence="1" id="KW-1133">Transmembrane helix</keyword>
<dbReference type="STRING" id="1563681.BFP71_05815"/>
<keyword evidence="1" id="KW-0812">Transmembrane</keyword>
<reference evidence="2 3" key="1">
    <citation type="submission" date="2016-08" db="EMBL/GenBank/DDBJ databases">
        <title>Draft genome of Fabibacter sp. strain SK-8.</title>
        <authorList>
            <person name="Wong S.-K."/>
            <person name="Hamasaki K."/>
            <person name="Yoshizawa S."/>
        </authorList>
    </citation>
    <scope>NUCLEOTIDE SEQUENCE [LARGE SCALE GENOMIC DNA]</scope>
    <source>
        <strain evidence="2 3">SK-8</strain>
    </source>
</reference>
<protein>
    <submittedName>
        <fullName evidence="2">Uncharacterized protein</fullName>
    </submittedName>
</protein>
<keyword evidence="1" id="KW-0472">Membrane</keyword>
<sequence>MNRKQKTGLVLSFVLFLLLLNKPLIAIPNAIKGGLPNVMIYLLIVWLVIIITMIIFSLKSSKTDD</sequence>
<evidence type="ECO:0000313" key="2">
    <source>
        <dbReference type="EMBL" id="OEK07172.1"/>
    </source>
</evidence>
<keyword evidence="3" id="KW-1185">Reference proteome</keyword>
<dbReference type="AlphaFoldDB" id="A0A1E5T714"/>
<evidence type="ECO:0000256" key="1">
    <source>
        <dbReference type="SAM" id="Phobius"/>
    </source>
</evidence>
<organism evidence="2 3">
    <name type="scientific">Roseivirga misakiensis</name>
    <dbReference type="NCBI Taxonomy" id="1563681"/>
    <lineage>
        <taxon>Bacteria</taxon>
        <taxon>Pseudomonadati</taxon>
        <taxon>Bacteroidota</taxon>
        <taxon>Cytophagia</taxon>
        <taxon>Cytophagales</taxon>
        <taxon>Roseivirgaceae</taxon>
        <taxon>Roseivirga</taxon>
    </lineage>
</organism>
<dbReference type="RefSeq" id="WP_069834484.1">
    <property type="nucleotide sequence ID" value="NZ_MDGQ01000003.1"/>
</dbReference>